<reference evidence="3" key="1">
    <citation type="submission" date="2017-08" db="EMBL/GenBank/DDBJ databases">
        <title>A dynamic microbial community with high functional redundancy inhabits the cold, oxic subseafloor aquifer.</title>
        <authorList>
            <person name="Tully B.J."/>
            <person name="Wheat C.G."/>
            <person name="Glazer B.T."/>
            <person name="Huber J.A."/>
        </authorList>
    </citation>
    <scope>NUCLEOTIDE SEQUENCE [LARGE SCALE GENOMIC DNA]</scope>
</reference>
<protein>
    <submittedName>
        <fullName evidence="2">Uncharacterized protein</fullName>
    </submittedName>
</protein>
<keyword evidence="1" id="KW-0472">Membrane</keyword>
<sequence length="86" mass="9588">MEFLGWSTLLFLVKYKIVAYLYVFIISVATLFVAFKTDMESYERATMGGIAFVSAAISPPLAVFLMMSLIQLIDLFGGVLFSGSKW</sequence>
<organism evidence="2 3">
    <name type="scientific">SAR324 cluster bacterium</name>
    <dbReference type="NCBI Taxonomy" id="2024889"/>
    <lineage>
        <taxon>Bacteria</taxon>
        <taxon>Deltaproteobacteria</taxon>
        <taxon>SAR324 cluster</taxon>
    </lineage>
</organism>
<accession>A0A2A4TCE1</accession>
<dbReference type="Proteomes" id="UP000218113">
    <property type="component" value="Unassembled WGS sequence"/>
</dbReference>
<name>A0A2A4TCE1_9DELT</name>
<comment type="caution">
    <text evidence="2">The sequence shown here is derived from an EMBL/GenBank/DDBJ whole genome shotgun (WGS) entry which is preliminary data.</text>
</comment>
<evidence type="ECO:0000313" key="3">
    <source>
        <dbReference type="Proteomes" id="UP000218113"/>
    </source>
</evidence>
<gene>
    <name evidence="2" type="ORF">COB67_00565</name>
</gene>
<dbReference type="AlphaFoldDB" id="A0A2A4TCE1"/>
<keyword evidence="1" id="KW-0812">Transmembrane</keyword>
<feature type="transmembrane region" description="Helical" evidence="1">
    <location>
        <begin position="47"/>
        <end position="73"/>
    </location>
</feature>
<feature type="transmembrane region" description="Helical" evidence="1">
    <location>
        <begin position="17"/>
        <end position="35"/>
    </location>
</feature>
<evidence type="ECO:0000313" key="2">
    <source>
        <dbReference type="EMBL" id="PCI30979.1"/>
    </source>
</evidence>
<evidence type="ECO:0000256" key="1">
    <source>
        <dbReference type="SAM" id="Phobius"/>
    </source>
</evidence>
<keyword evidence="1" id="KW-1133">Transmembrane helix</keyword>
<dbReference type="EMBL" id="NVSR01000001">
    <property type="protein sequence ID" value="PCI30979.1"/>
    <property type="molecule type" value="Genomic_DNA"/>
</dbReference>
<proteinExistence type="predicted"/>